<feature type="region of interest" description="Disordered" evidence="1">
    <location>
        <begin position="1"/>
        <end position="37"/>
    </location>
</feature>
<feature type="region of interest" description="Disordered" evidence="1">
    <location>
        <begin position="165"/>
        <end position="200"/>
    </location>
</feature>
<keyword evidence="3" id="KW-1185">Reference proteome</keyword>
<evidence type="ECO:0000313" key="3">
    <source>
        <dbReference type="Proteomes" id="UP000789901"/>
    </source>
</evidence>
<proteinExistence type="predicted"/>
<organism evidence="2 3">
    <name type="scientific">Gigaspora margarita</name>
    <dbReference type="NCBI Taxonomy" id="4874"/>
    <lineage>
        <taxon>Eukaryota</taxon>
        <taxon>Fungi</taxon>
        <taxon>Fungi incertae sedis</taxon>
        <taxon>Mucoromycota</taxon>
        <taxon>Glomeromycotina</taxon>
        <taxon>Glomeromycetes</taxon>
        <taxon>Diversisporales</taxon>
        <taxon>Gigasporaceae</taxon>
        <taxon>Gigaspora</taxon>
    </lineage>
</organism>
<gene>
    <name evidence="2" type="ORF">GMARGA_LOCUS793</name>
</gene>
<dbReference type="Proteomes" id="UP000789901">
    <property type="component" value="Unassembled WGS sequence"/>
</dbReference>
<name>A0ABM8VXI4_GIGMA</name>
<evidence type="ECO:0000313" key="2">
    <source>
        <dbReference type="EMBL" id="CAG8471374.1"/>
    </source>
</evidence>
<dbReference type="EMBL" id="CAJVQB010000156">
    <property type="protein sequence ID" value="CAG8471374.1"/>
    <property type="molecule type" value="Genomic_DNA"/>
</dbReference>
<feature type="compositionally biased region" description="Basic and acidic residues" evidence="1">
    <location>
        <begin position="182"/>
        <end position="200"/>
    </location>
</feature>
<feature type="compositionally biased region" description="Polar residues" evidence="1">
    <location>
        <begin position="16"/>
        <end position="28"/>
    </location>
</feature>
<protein>
    <submittedName>
        <fullName evidence="2">6080_t:CDS:1</fullName>
    </submittedName>
</protein>
<comment type="caution">
    <text evidence="2">The sequence shown here is derived from an EMBL/GenBank/DDBJ whole genome shotgun (WGS) entry which is preliminary data.</text>
</comment>
<accession>A0ABM8VXI4</accession>
<reference evidence="2 3" key="1">
    <citation type="submission" date="2021-06" db="EMBL/GenBank/DDBJ databases">
        <authorList>
            <person name="Kallberg Y."/>
            <person name="Tangrot J."/>
            <person name="Rosling A."/>
        </authorList>
    </citation>
    <scope>NUCLEOTIDE SEQUENCE [LARGE SCALE GENOMIC DNA]</scope>
    <source>
        <strain evidence="2 3">120-4 pot B 10/14</strain>
    </source>
</reference>
<feature type="compositionally biased region" description="Basic and acidic residues" evidence="1">
    <location>
        <begin position="1"/>
        <end position="15"/>
    </location>
</feature>
<sequence>MSEKVPKNEGEEKSNASHYIETNSQTQEIDPYKNLRKKSVETLTTNMKKKKLEPRAKTMDKYYEWIEELNQKFECTLIWSKHNAVKESWWSGNEMSEDLDDEKNDYDQGWRNNNLIRKLNEYRSRVPHCGPLTSPFSDPTEKRFCLEEYNEELKKQEIVLDFLIEAENSDQEGQRNPNQTDIKGEEHVNSELTKEEENEL</sequence>
<evidence type="ECO:0000256" key="1">
    <source>
        <dbReference type="SAM" id="MobiDB-lite"/>
    </source>
</evidence>